<gene>
    <name evidence="1" type="ORF">CLV74_103421</name>
</gene>
<protein>
    <submittedName>
        <fullName evidence="1">Uncharacterized protein DUF3775</fullName>
    </submittedName>
</protein>
<dbReference type="Proteomes" id="UP000238392">
    <property type="component" value="Unassembled WGS sequence"/>
</dbReference>
<comment type="caution">
    <text evidence="1">The sequence shown here is derived from an EMBL/GenBank/DDBJ whole genome shotgun (WGS) entry which is preliminary data.</text>
</comment>
<dbReference type="EMBL" id="PVTQ01000003">
    <property type="protein sequence ID" value="PRY91832.1"/>
    <property type="molecule type" value="Genomic_DNA"/>
</dbReference>
<evidence type="ECO:0000313" key="2">
    <source>
        <dbReference type="Proteomes" id="UP000238392"/>
    </source>
</evidence>
<dbReference type="AlphaFoldDB" id="A0A2T0WYR1"/>
<sequence>MLQISASKIAHIVSLAHEMRMTAEEYEVLTEDLSEDEQGQPTSMDGSELAEFIDDLNEDEQIDLVCVAWIGRESFTADELEEARETARNEATTATSSYLMGMPHLADHLENGLDALGLEDDDDE</sequence>
<dbReference type="RefSeq" id="WP_170107997.1">
    <property type="nucleotide sequence ID" value="NZ_PVTQ01000003.1"/>
</dbReference>
<dbReference type="Pfam" id="PF12616">
    <property type="entry name" value="DUF3775"/>
    <property type="match status" value="1"/>
</dbReference>
<dbReference type="InterPro" id="IPR022254">
    <property type="entry name" value="DUF3775"/>
</dbReference>
<keyword evidence="2" id="KW-1185">Reference proteome</keyword>
<proteinExistence type="predicted"/>
<accession>A0A2T0WYR1</accession>
<reference evidence="1 2" key="1">
    <citation type="submission" date="2018-03" db="EMBL/GenBank/DDBJ databases">
        <title>Genomic Encyclopedia of Archaeal and Bacterial Type Strains, Phase II (KMG-II): from individual species to whole genera.</title>
        <authorList>
            <person name="Goeker M."/>
        </authorList>
    </citation>
    <scope>NUCLEOTIDE SEQUENCE [LARGE SCALE GENOMIC DNA]</scope>
    <source>
        <strain evidence="1 2">DSM 100212</strain>
    </source>
</reference>
<name>A0A2T0WYR1_9RHOB</name>
<evidence type="ECO:0000313" key="1">
    <source>
        <dbReference type="EMBL" id="PRY91832.1"/>
    </source>
</evidence>
<organism evidence="1 2">
    <name type="scientific">Donghicola tyrosinivorans</name>
    <dbReference type="NCBI Taxonomy" id="1652492"/>
    <lineage>
        <taxon>Bacteria</taxon>
        <taxon>Pseudomonadati</taxon>
        <taxon>Pseudomonadota</taxon>
        <taxon>Alphaproteobacteria</taxon>
        <taxon>Rhodobacterales</taxon>
        <taxon>Roseobacteraceae</taxon>
        <taxon>Donghicola</taxon>
    </lineage>
</organism>